<sequence length="56" mass="6250">MDVNCRPTLYFVLCPVWNRNVANLIAAASDVPLIVILGRIGILASVRKDCYVTFRV</sequence>
<evidence type="ECO:0000313" key="2">
    <source>
        <dbReference type="Proteomes" id="UP000828390"/>
    </source>
</evidence>
<evidence type="ECO:0000313" key="1">
    <source>
        <dbReference type="EMBL" id="KAH3794161.1"/>
    </source>
</evidence>
<gene>
    <name evidence="1" type="ORF">DPMN_147692</name>
</gene>
<dbReference type="EMBL" id="JAIWYP010000007">
    <property type="protein sequence ID" value="KAH3794161.1"/>
    <property type="molecule type" value="Genomic_DNA"/>
</dbReference>
<dbReference type="Proteomes" id="UP000828390">
    <property type="component" value="Unassembled WGS sequence"/>
</dbReference>
<reference evidence="1" key="1">
    <citation type="journal article" date="2019" name="bioRxiv">
        <title>The Genome of the Zebra Mussel, Dreissena polymorpha: A Resource for Invasive Species Research.</title>
        <authorList>
            <person name="McCartney M.A."/>
            <person name="Auch B."/>
            <person name="Kono T."/>
            <person name="Mallez S."/>
            <person name="Zhang Y."/>
            <person name="Obille A."/>
            <person name="Becker A."/>
            <person name="Abrahante J.E."/>
            <person name="Garbe J."/>
            <person name="Badalamenti J.P."/>
            <person name="Herman A."/>
            <person name="Mangelson H."/>
            <person name="Liachko I."/>
            <person name="Sullivan S."/>
            <person name="Sone E.D."/>
            <person name="Koren S."/>
            <person name="Silverstein K.A.T."/>
            <person name="Beckman K.B."/>
            <person name="Gohl D.M."/>
        </authorList>
    </citation>
    <scope>NUCLEOTIDE SEQUENCE</scope>
    <source>
        <strain evidence="1">Duluth1</strain>
        <tissue evidence="1">Whole animal</tissue>
    </source>
</reference>
<dbReference type="AlphaFoldDB" id="A0A9D4FAB0"/>
<keyword evidence="2" id="KW-1185">Reference proteome</keyword>
<accession>A0A9D4FAB0</accession>
<proteinExistence type="predicted"/>
<organism evidence="1 2">
    <name type="scientific">Dreissena polymorpha</name>
    <name type="common">Zebra mussel</name>
    <name type="synonym">Mytilus polymorpha</name>
    <dbReference type="NCBI Taxonomy" id="45954"/>
    <lineage>
        <taxon>Eukaryota</taxon>
        <taxon>Metazoa</taxon>
        <taxon>Spiralia</taxon>
        <taxon>Lophotrochozoa</taxon>
        <taxon>Mollusca</taxon>
        <taxon>Bivalvia</taxon>
        <taxon>Autobranchia</taxon>
        <taxon>Heteroconchia</taxon>
        <taxon>Euheterodonta</taxon>
        <taxon>Imparidentia</taxon>
        <taxon>Neoheterodontei</taxon>
        <taxon>Myida</taxon>
        <taxon>Dreissenoidea</taxon>
        <taxon>Dreissenidae</taxon>
        <taxon>Dreissena</taxon>
    </lineage>
</organism>
<name>A0A9D4FAB0_DREPO</name>
<reference evidence="1" key="2">
    <citation type="submission" date="2020-11" db="EMBL/GenBank/DDBJ databases">
        <authorList>
            <person name="McCartney M.A."/>
            <person name="Auch B."/>
            <person name="Kono T."/>
            <person name="Mallez S."/>
            <person name="Becker A."/>
            <person name="Gohl D.M."/>
            <person name="Silverstein K.A.T."/>
            <person name="Koren S."/>
            <person name="Bechman K.B."/>
            <person name="Herman A."/>
            <person name="Abrahante J.E."/>
            <person name="Garbe J."/>
        </authorList>
    </citation>
    <scope>NUCLEOTIDE SEQUENCE</scope>
    <source>
        <strain evidence="1">Duluth1</strain>
        <tissue evidence="1">Whole animal</tissue>
    </source>
</reference>
<comment type="caution">
    <text evidence="1">The sequence shown here is derived from an EMBL/GenBank/DDBJ whole genome shotgun (WGS) entry which is preliminary data.</text>
</comment>
<protein>
    <submittedName>
        <fullName evidence="1">Uncharacterized protein</fullName>
    </submittedName>
</protein>